<evidence type="ECO:0000313" key="4">
    <source>
        <dbReference type="Proteomes" id="UP001597337"/>
    </source>
</evidence>
<name>A0ABW4YDE2_9GAMM</name>
<organism evidence="3 4">
    <name type="scientific">Thiorhodococcus fuscus</name>
    <dbReference type="NCBI Taxonomy" id="527200"/>
    <lineage>
        <taxon>Bacteria</taxon>
        <taxon>Pseudomonadati</taxon>
        <taxon>Pseudomonadota</taxon>
        <taxon>Gammaproteobacteria</taxon>
        <taxon>Chromatiales</taxon>
        <taxon>Chromatiaceae</taxon>
        <taxon>Thiorhodococcus</taxon>
    </lineage>
</organism>
<dbReference type="Gene3D" id="3.40.50.620">
    <property type="entry name" value="HUPs"/>
    <property type="match status" value="1"/>
</dbReference>
<proteinExistence type="inferred from homology"/>
<dbReference type="SUPFAM" id="SSF52402">
    <property type="entry name" value="Adenine nucleotide alpha hydrolases-like"/>
    <property type="match status" value="1"/>
</dbReference>
<accession>A0ABW4YDE2</accession>
<evidence type="ECO:0000256" key="1">
    <source>
        <dbReference type="ARBA" id="ARBA00008791"/>
    </source>
</evidence>
<dbReference type="InterPro" id="IPR006016">
    <property type="entry name" value="UspA"/>
</dbReference>
<dbReference type="InterPro" id="IPR006015">
    <property type="entry name" value="Universal_stress_UspA"/>
</dbReference>
<dbReference type="CDD" id="cd00293">
    <property type="entry name" value="USP-like"/>
    <property type="match status" value="1"/>
</dbReference>
<dbReference type="Pfam" id="PF00582">
    <property type="entry name" value="Usp"/>
    <property type="match status" value="1"/>
</dbReference>
<dbReference type="InterPro" id="IPR014729">
    <property type="entry name" value="Rossmann-like_a/b/a_fold"/>
</dbReference>
<reference evidence="4" key="1">
    <citation type="journal article" date="2019" name="Int. J. Syst. Evol. Microbiol.">
        <title>The Global Catalogue of Microorganisms (GCM) 10K type strain sequencing project: providing services to taxonomists for standard genome sequencing and annotation.</title>
        <authorList>
            <consortium name="The Broad Institute Genomics Platform"/>
            <consortium name="The Broad Institute Genome Sequencing Center for Infectious Disease"/>
            <person name="Wu L."/>
            <person name="Ma J."/>
        </authorList>
    </citation>
    <scope>NUCLEOTIDE SEQUENCE [LARGE SCALE GENOMIC DNA]</scope>
    <source>
        <strain evidence="4">KACC 12597</strain>
    </source>
</reference>
<sequence>MSNETDIRPILVPVDFSSHSEAALLWAVELSKCHKSPLLILHVVHDPGTMQGYYSRALKKKQLHRIEDGAADMLSDFLRTLGKRHPELGKPNELESLLVKGLPSSRILEIAVQRSASMIVMGSKGLTGLKHLFIGSVAERVTHRARIPVTIVKSVHTQTRTDSP</sequence>
<dbReference type="Proteomes" id="UP001597337">
    <property type="component" value="Unassembled WGS sequence"/>
</dbReference>
<dbReference type="EMBL" id="JBHUHX010000052">
    <property type="protein sequence ID" value="MFD2113688.1"/>
    <property type="molecule type" value="Genomic_DNA"/>
</dbReference>
<dbReference type="PANTHER" id="PTHR46268">
    <property type="entry name" value="STRESS RESPONSE PROTEIN NHAX"/>
    <property type="match status" value="1"/>
</dbReference>
<evidence type="ECO:0000313" key="3">
    <source>
        <dbReference type="EMBL" id="MFD2113688.1"/>
    </source>
</evidence>
<dbReference type="PRINTS" id="PR01438">
    <property type="entry name" value="UNVRSLSTRESS"/>
</dbReference>
<protein>
    <submittedName>
        <fullName evidence="3">Universal stress protein</fullName>
    </submittedName>
</protein>
<gene>
    <name evidence="3" type="ORF">ACFSJC_17710</name>
</gene>
<evidence type="ECO:0000259" key="2">
    <source>
        <dbReference type="Pfam" id="PF00582"/>
    </source>
</evidence>
<comment type="caution">
    <text evidence="3">The sequence shown here is derived from an EMBL/GenBank/DDBJ whole genome shotgun (WGS) entry which is preliminary data.</text>
</comment>
<feature type="domain" description="UspA" evidence="2">
    <location>
        <begin position="8"/>
        <end position="153"/>
    </location>
</feature>
<dbReference type="RefSeq" id="WP_386028517.1">
    <property type="nucleotide sequence ID" value="NZ_JBHUHX010000052.1"/>
</dbReference>
<keyword evidence="4" id="KW-1185">Reference proteome</keyword>
<comment type="similarity">
    <text evidence="1">Belongs to the universal stress protein A family.</text>
</comment>
<dbReference type="PANTHER" id="PTHR46268:SF6">
    <property type="entry name" value="UNIVERSAL STRESS PROTEIN UP12"/>
    <property type="match status" value="1"/>
</dbReference>